<dbReference type="Proteomes" id="UP000669903">
    <property type="component" value="Unassembled WGS sequence"/>
</dbReference>
<sequence length="643" mass="71946">MRFRHSYQGGCDKYNDKSEVHVTGSDLLYRQLAKYESHIHCRSSCSSPIPAKSLVFDIGIGLPWCCGTVRTATKTGPDSYYEHCPSTAAVQVSNMNPASATSWKNGNSGLSLLFATLCIIDIFGVFPIIALPRSIVQCGLYGIPLVLVVFGLQIYTAILLGRSWIIAIALDPQISQKNRYPLAAVTELTMGQRARSIVTLFLDLTIFGCGIPNLLVASQNLHLFGLKVSGQRFDLSFCYWLLIVGLLLCPLMWLGSPRDMKLVAICSSIIVTLTAILIWWSIVTDDRAFNVTPITSSPTWDKFISGYGMLAFQFDVHPTLMTVQVDMRRPRDIDKAIFFSFMASGSLFIITACLAIWKYGGNITANILEAVPSGSVANIAILLAALQLCFSSVIGYSALFQHLEDQWNIQRTFGWKRCAMRSAVVFLSVIVGESVSRFDIVMALIGGSLTGSLVFVLPPLIYTRALALKKQSIAEGQIYLGSRKRFNGEEQHLMDPEAHSRSIYYGFLSATNNSRSYTYLYFDNLDEETNSHSSEFDSYYEDEHKDEVTQIPMTSTRQEDQPLLIDATEPTRSRIRKFTNEQTAETVVKRKNIWNLEKAINYFDYFIVTIGIVIMLSSTYVNIWNTIRYVRFTPPCIINATIG</sequence>
<feature type="transmembrane region" description="Helical" evidence="5">
    <location>
        <begin position="237"/>
        <end position="255"/>
    </location>
</feature>
<feature type="transmembrane region" description="Helical" evidence="5">
    <location>
        <begin position="303"/>
        <end position="325"/>
    </location>
</feature>
<feature type="transmembrane region" description="Helical" evidence="5">
    <location>
        <begin position="110"/>
        <end position="131"/>
    </location>
</feature>
<feature type="transmembrane region" description="Helical" evidence="5">
    <location>
        <begin position="262"/>
        <end position="283"/>
    </location>
</feature>
<dbReference type="GO" id="GO:0005774">
    <property type="term" value="C:vacuolar membrane"/>
    <property type="evidence" value="ECO:0007669"/>
    <property type="project" value="TreeGrafter"/>
</dbReference>
<dbReference type="InterPro" id="IPR013057">
    <property type="entry name" value="AA_transpt_TM"/>
</dbReference>
<evidence type="ECO:0000256" key="1">
    <source>
        <dbReference type="ARBA" id="ARBA00004141"/>
    </source>
</evidence>
<evidence type="ECO:0000256" key="3">
    <source>
        <dbReference type="ARBA" id="ARBA00022989"/>
    </source>
</evidence>
<feature type="transmembrane region" description="Helical" evidence="5">
    <location>
        <begin position="143"/>
        <end position="170"/>
    </location>
</feature>
<feature type="non-terminal residue" evidence="7">
    <location>
        <position position="643"/>
    </location>
</feature>
<feature type="transmembrane region" description="Helical" evidence="5">
    <location>
        <begin position="441"/>
        <end position="462"/>
    </location>
</feature>
<feature type="transmembrane region" description="Helical" evidence="5">
    <location>
        <begin position="418"/>
        <end position="435"/>
    </location>
</feature>
<feature type="domain" description="Amino acid transporter transmembrane" evidence="6">
    <location>
        <begin position="121"/>
        <end position="473"/>
    </location>
</feature>
<keyword evidence="8" id="KW-1185">Reference proteome</keyword>
<dbReference type="GO" id="GO:0015179">
    <property type="term" value="F:L-amino acid transmembrane transporter activity"/>
    <property type="evidence" value="ECO:0007669"/>
    <property type="project" value="TreeGrafter"/>
</dbReference>
<gene>
    <name evidence="7" type="primary">Slc36a4_3</name>
    <name evidence="7" type="ORF">G6Z76_0003791</name>
</gene>
<comment type="caution">
    <text evidence="7">The sequence shown here is derived from an EMBL/GenBank/DDBJ whole genome shotgun (WGS) entry which is preliminary data.</text>
</comment>
<feature type="transmembrane region" description="Helical" evidence="5">
    <location>
        <begin position="197"/>
        <end position="217"/>
    </location>
</feature>
<evidence type="ECO:0000259" key="6">
    <source>
        <dbReference type="Pfam" id="PF01490"/>
    </source>
</evidence>
<evidence type="ECO:0000256" key="2">
    <source>
        <dbReference type="ARBA" id="ARBA00022692"/>
    </source>
</evidence>
<protein>
    <submittedName>
        <fullName evidence="7">S36A4 protein</fullName>
    </submittedName>
</protein>
<feature type="transmembrane region" description="Helical" evidence="5">
    <location>
        <begin position="599"/>
        <end position="621"/>
    </location>
</feature>
<dbReference type="EMBL" id="JAANIC010004392">
    <property type="protein sequence ID" value="KAG5334942.1"/>
    <property type="molecule type" value="Genomic_DNA"/>
</dbReference>
<evidence type="ECO:0000256" key="4">
    <source>
        <dbReference type="ARBA" id="ARBA00023136"/>
    </source>
</evidence>
<feature type="transmembrane region" description="Helical" evidence="5">
    <location>
        <begin position="337"/>
        <end position="357"/>
    </location>
</feature>
<proteinExistence type="predicted"/>
<dbReference type="PANTHER" id="PTHR22950:SF703">
    <property type="entry name" value="AMINO ACID TRANSPORTER TRANSMEMBRANE DOMAIN-CONTAINING PROTEIN"/>
    <property type="match status" value="1"/>
</dbReference>
<dbReference type="AlphaFoldDB" id="A0A836FV88"/>
<feature type="non-terminal residue" evidence="7">
    <location>
        <position position="1"/>
    </location>
</feature>
<comment type="subcellular location">
    <subcellularLocation>
        <location evidence="1">Membrane</location>
        <topology evidence="1">Multi-pass membrane protein</topology>
    </subcellularLocation>
</comment>
<keyword evidence="2 5" id="KW-0812">Transmembrane</keyword>
<keyword evidence="4 5" id="KW-0472">Membrane</keyword>
<evidence type="ECO:0000313" key="7">
    <source>
        <dbReference type="EMBL" id="KAG5334942.1"/>
    </source>
</evidence>
<evidence type="ECO:0000256" key="5">
    <source>
        <dbReference type="SAM" id="Phobius"/>
    </source>
</evidence>
<dbReference type="Pfam" id="PF01490">
    <property type="entry name" value="Aa_trans"/>
    <property type="match status" value="1"/>
</dbReference>
<feature type="transmembrane region" description="Helical" evidence="5">
    <location>
        <begin position="377"/>
        <end position="398"/>
    </location>
</feature>
<name>A0A836FV88_9HYME</name>
<evidence type="ECO:0000313" key="8">
    <source>
        <dbReference type="Proteomes" id="UP000669903"/>
    </source>
</evidence>
<organism evidence="7 8">
    <name type="scientific">Acromyrmex charruanus</name>
    <dbReference type="NCBI Taxonomy" id="2715315"/>
    <lineage>
        <taxon>Eukaryota</taxon>
        <taxon>Metazoa</taxon>
        <taxon>Ecdysozoa</taxon>
        <taxon>Arthropoda</taxon>
        <taxon>Hexapoda</taxon>
        <taxon>Insecta</taxon>
        <taxon>Pterygota</taxon>
        <taxon>Neoptera</taxon>
        <taxon>Endopterygota</taxon>
        <taxon>Hymenoptera</taxon>
        <taxon>Apocrita</taxon>
        <taxon>Aculeata</taxon>
        <taxon>Formicoidea</taxon>
        <taxon>Formicidae</taxon>
        <taxon>Myrmicinae</taxon>
        <taxon>Acromyrmex</taxon>
    </lineage>
</organism>
<reference evidence="7" key="1">
    <citation type="submission" date="2020-03" db="EMBL/GenBank/DDBJ databases">
        <title>Relaxed selection underlies rapid genomic changes in the transitions from sociality to social parasitism in ants.</title>
        <authorList>
            <person name="Bi X."/>
        </authorList>
    </citation>
    <scope>NUCLEOTIDE SEQUENCE</scope>
    <source>
        <strain evidence="7">BGI-DK2014a</strain>
        <tissue evidence="7">Whole body</tissue>
    </source>
</reference>
<dbReference type="PANTHER" id="PTHR22950">
    <property type="entry name" value="AMINO ACID TRANSPORTER"/>
    <property type="match status" value="1"/>
</dbReference>
<accession>A0A836FV88</accession>
<keyword evidence="3 5" id="KW-1133">Transmembrane helix</keyword>